<organism evidence="5 6">
    <name type="scientific">Rhizobium esperanzae</name>
    <dbReference type="NCBI Taxonomy" id="1967781"/>
    <lineage>
        <taxon>Bacteria</taxon>
        <taxon>Pseudomonadati</taxon>
        <taxon>Pseudomonadota</taxon>
        <taxon>Alphaproteobacteria</taxon>
        <taxon>Hyphomicrobiales</taxon>
        <taxon>Rhizobiaceae</taxon>
        <taxon>Rhizobium/Agrobacterium group</taxon>
        <taxon>Rhizobium</taxon>
    </lineage>
</organism>
<evidence type="ECO:0000313" key="5">
    <source>
        <dbReference type="EMBL" id="MBB4237773.1"/>
    </source>
</evidence>
<dbReference type="RefSeq" id="WP_184472284.1">
    <property type="nucleotide sequence ID" value="NZ_JACIFY010000017.1"/>
</dbReference>
<dbReference type="Pfam" id="PF00497">
    <property type="entry name" value="SBP_bac_3"/>
    <property type="match status" value="1"/>
</dbReference>
<evidence type="ECO:0000259" key="4">
    <source>
        <dbReference type="SMART" id="SM00062"/>
    </source>
</evidence>
<dbReference type="PANTHER" id="PTHR35936:SF13">
    <property type="entry name" value="HISTIDINE-BINDING PERIPLASMIC PROTEIN"/>
    <property type="match status" value="1"/>
</dbReference>
<dbReference type="EMBL" id="JACIFY010000017">
    <property type="protein sequence ID" value="MBB4237773.1"/>
    <property type="molecule type" value="Genomic_DNA"/>
</dbReference>
<reference evidence="5 6" key="1">
    <citation type="submission" date="2020-08" db="EMBL/GenBank/DDBJ databases">
        <title>Genomic Encyclopedia of Type Strains, Phase IV (KMG-V): Genome sequencing to study the core and pangenomes of soil and plant-associated prokaryotes.</title>
        <authorList>
            <person name="Whitman W."/>
        </authorList>
    </citation>
    <scope>NUCLEOTIDE SEQUENCE [LARGE SCALE GENOMIC DNA]</scope>
    <source>
        <strain evidence="5 6">SEMIA 4089</strain>
    </source>
</reference>
<dbReference type="Gene3D" id="3.40.190.10">
    <property type="entry name" value="Periplasmic binding protein-like II"/>
    <property type="match status" value="2"/>
</dbReference>
<feature type="chain" id="PRO_5031087356" evidence="3">
    <location>
        <begin position="25"/>
        <end position="258"/>
    </location>
</feature>
<gene>
    <name evidence="5" type="ORF">GGD57_004375</name>
</gene>
<evidence type="ECO:0000256" key="1">
    <source>
        <dbReference type="ARBA" id="ARBA00004418"/>
    </source>
</evidence>
<dbReference type="InterPro" id="IPR001638">
    <property type="entry name" value="Solute-binding_3/MltF_N"/>
</dbReference>
<name>A0A7W6R7G4_9HYPH</name>
<dbReference type="GO" id="GO:0042597">
    <property type="term" value="C:periplasmic space"/>
    <property type="evidence" value="ECO:0007669"/>
    <property type="project" value="UniProtKB-SubCell"/>
</dbReference>
<comment type="subcellular location">
    <subcellularLocation>
        <location evidence="1">Periplasm</location>
    </subcellularLocation>
</comment>
<evidence type="ECO:0000313" key="6">
    <source>
        <dbReference type="Proteomes" id="UP000540909"/>
    </source>
</evidence>
<keyword evidence="2 3" id="KW-0732">Signal</keyword>
<dbReference type="PANTHER" id="PTHR35936">
    <property type="entry name" value="MEMBRANE-BOUND LYTIC MUREIN TRANSGLYCOSYLASE F"/>
    <property type="match status" value="1"/>
</dbReference>
<proteinExistence type="predicted"/>
<evidence type="ECO:0000256" key="2">
    <source>
        <dbReference type="ARBA" id="ARBA00022729"/>
    </source>
</evidence>
<dbReference type="AlphaFoldDB" id="A0A7W6R7G4"/>
<sequence>MNMKTAIYLAAGAALLVSATAAGAEVRFGVMNEAYPPFFAKDASGKWVGWEIELMDAVCAEMKEKCSVVDMSWDGLIPGLESKKFDVIWSSMSITDERKKMIAFTDKYYNTPSKLIGAQGGVAGTTVEDVSGKTIGIQVSTIQSDYYKKYYASAASEKTYATLDEAFQDLAVGRIDYVFGDSIPLMTFIHSDFGKTCCADMGNVKDDPAILGQGIGGGLRKEDTELLARLNAAIATVKASGKYAEISKKYFDFDPYGE</sequence>
<comment type="caution">
    <text evidence="5">The sequence shown here is derived from an EMBL/GenBank/DDBJ whole genome shotgun (WGS) entry which is preliminary data.</text>
</comment>
<dbReference type="SMART" id="SM00062">
    <property type="entry name" value="PBPb"/>
    <property type="match status" value="1"/>
</dbReference>
<feature type="signal peptide" evidence="3">
    <location>
        <begin position="1"/>
        <end position="24"/>
    </location>
</feature>
<protein>
    <submittedName>
        <fullName evidence="5">Polar amino acid transport system substrate-binding protein</fullName>
    </submittedName>
</protein>
<accession>A0A7W6R7G4</accession>
<dbReference type="Proteomes" id="UP000540909">
    <property type="component" value="Unassembled WGS sequence"/>
</dbReference>
<dbReference type="SUPFAM" id="SSF53850">
    <property type="entry name" value="Periplasmic binding protein-like II"/>
    <property type="match status" value="1"/>
</dbReference>
<feature type="domain" description="Solute-binding protein family 3/N-terminal" evidence="4">
    <location>
        <begin position="25"/>
        <end position="254"/>
    </location>
</feature>
<evidence type="ECO:0000256" key="3">
    <source>
        <dbReference type="SAM" id="SignalP"/>
    </source>
</evidence>